<proteinExistence type="predicted"/>
<comment type="caution">
    <text evidence="2">The sequence shown here is derived from an EMBL/GenBank/DDBJ whole genome shotgun (WGS) entry which is preliminary data.</text>
</comment>
<evidence type="ECO:0000313" key="3">
    <source>
        <dbReference type="Proteomes" id="UP000540412"/>
    </source>
</evidence>
<gene>
    <name evidence="2" type="ORF">BJY24_002933</name>
</gene>
<reference evidence="2 3" key="1">
    <citation type="submission" date="2020-08" db="EMBL/GenBank/DDBJ databases">
        <title>Sequencing the genomes of 1000 actinobacteria strains.</title>
        <authorList>
            <person name="Klenk H.-P."/>
        </authorList>
    </citation>
    <scope>NUCLEOTIDE SEQUENCE [LARGE SCALE GENOMIC DNA]</scope>
    <source>
        <strain evidence="2 3">DSM 43582</strain>
    </source>
</reference>
<organism evidence="2 3">
    <name type="scientific">Nocardia transvalensis</name>
    <dbReference type="NCBI Taxonomy" id="37333"/>
    <lineage>
        <taxon>Bacteria</taxon>
        <taxon>Bacillati</taxon>
        <taxon>Actinomycetota</taxon>
        <taxon>Actinomycetes</taxon>
        <taxon>Mycobacteriales</taxon>
        <taxon>Nocardiaceae</taxon>
        <taxon>Nocardia</taxon>
    </lineage>
</organism>
<protein>
    <submittedName>
        <fullName evidence="2">Uncharacterized protein</fullName>
    </submittedName>
</protein>
<dbReference type="AlphaFoldDB" id="A0A7W9PDB0"/>
<feature type="compositionally biased region" description="Low complexity" evidence="1">
    <location>
        <begin position="1"/>
        <end position="20"/>
    </location>
</feature>
<evidence type="ECO:0000313" key="2">
    <source>
        <dbReference type="EMBL" id="MBB5914066.1"/>
    </source>
</evidence>
<dbReference type="EMBL" id="JACHIT010000001">
    <property type="protein sequence ID" value="MBB5914066.1"/>
    <property type="molecule type" value="Genomic_DNA"/>
</dbReference>
<evidence type="ECO:0000256" key="1">
    <source>
        <dbReference type="SAM" id="MobiDB-lite"/>
    </source>
</evidence>
<dbReference type="Proteomes" id="UP000540412">
    <property type="component" value="Unassembled WGS sequence"/>
</dbReference>
<name>A0A7W9PDB0_9NOCA</name>
<keyword evidence="3" id="KW-1185">Reference proteome</keyword>
<accession>A0A7W9PDB0</accession>
<feature type="region of interest" description="Disordered" evidence="1">
    <location>
        <begin position="1"/>
        <end position="27"/>
    </location>
</feature>
<sequence>MAQPPSSTSSTTVVSSGSGTITLGPGQSLLKEGALRPAIESLGREQDGRPALVVVVQERLLSIMFAPSGTPARQFDPNSLPCERIPDLVEEATTGLGVGSPQTWQITVERLTGGLTIRVAVTGADGAALLEADEHGAVVRRVPAR</sequence>